<evidence type="ECO:0000313" key="2">
    <source>
        <dbReference type="Proteomes" id="UP001060085"/>
    </source>
</evidence>
<organism evidence="1 2">
    <name type="scientific">Catharanthus roseus</name>
    <name type="common">Madagascar periwinkle</name>
    <name type="synonym">Vinca rosea</name>
    <dbReference type="NCBI Taxonomy" id="4058"/>
    <lineage>
        <taxon>Eukaryota</taxon>
        <taxon>Viridiplantae</taxon>
        <taxon>Streptophyta</taxon>
        <taxon>Embryophyta</taxon>
        <taxon>Tracheophyta</taxon>
        <taxon>Spermatophyta</taxon>
        <taxon>Magnoliopsida</taxon>
        <taxon>eudicotyledons</taxon>
        <taxon>Gunneridae</taxon>
        <taxon>Pentapetalae</taxon>
        <taxon>asterids</taxon>
        <taxon>lamiids</taxon>
        <taxon>Gentianales</taxon>
        <taxon>Apocynaceae</taxon>
        <taxon>Rauvolfioideae</taxon>
        <taxon>Vinceae</taxon>
        <taxon>Catharanthinae</taxon>
        <taxon>Catharanthus</taxon>
    </lineage>
</organism>
<sequence length="617" mass="70864">MDSANLQLVYAETDPSGRYGRFRDILGKGAMKTVYRAFDEFLGMEVAWNQVKLNHVFRSPDDMQRLYSEVHLLKNLDHDSIMRFHTSWVDIDRRTFNFITEMFTSGTLREYRQKYKRVNIRAVKSWGRQILEGLAYLHGHDPPVIHRDLKCDNIFINGHLGQVKIGDLGLAAILRGSHHAHSVIGTPEFMAPELYEEEYDELVDIYSFGMCVLEMLTCEYPYSECSNPAQIYKKVSSGKLPEAFYRIHDTEARRFIGKCLESASKRPSARELLMDPFLDLAEDQEEDKHHLLQPIISHKVQIDAKLQQMPTFGLGRGHPTRTTDMTITGTINPEDDTIFLKVQISSKDGGKGRNIYFPFDISSDTALDVAREMVKELEINDWNPVEIAEMIDDEISALVPSWKHWGSHFYHQHNRFHYDDDINHPTFYSISSHSSSHSSLPDLLSTSWEAPFPSINNAIISGGYDCFPAENWNNNYEDASSQSSLNSYKFSNMTFSDREQELEENIKIDNQLGQTGNFTRFCPPQVSLIRNSSKKTANSRNSNHNEPKMTRVRSMVDLRSQLFNRSIVAEINKRRLFKTIGAVENIGYSDFSGIPLAKLVRRPDGRSSTYNLSRQRI</sequence>
<reference evidence="2" key="1">
    <citation type="journal article" date="2023" name="Nat. Plants">
        <title>Single-cell RNA sequencing provides a high-resolution roadmap for understanding the multicellular compartmentation of specialized metabolism.</title>
        <authorList>
            <person name="Sun S."/>
            <person name="Shen X."/>
            <person name="Li Y."/>
            <person name="Li Y."/>
            <person name="Wang S."/>
            <person name="Li R."/>
            <person name="Zhang H."/>
            <person name="Shen G."/>
            <person name="Guo B."/>
            <person name="Wei J."/>
            <person name="Xu J."/>
            <person name="St-Pierre B."/>
            <person name="Chen S."/>
            <person name="Sun C."/>
        </authorList>
    </citation>
    <scope>NUCLEOTIDE SEQUENCE [LARGE SCALE GENOMIC DNA]</scope>
</reference>
<dbReference type="EMBL" id="CM044705">
    <property type="protein sequence ID" value="KAI5663113.1"/>
    <property type="molecule type" value="Genomic_DNA"/>
</dbReference>
<gene>
    <name evidence="1" type="ORF">M9H77_22436</name>
</gene>
<proteinExistence type="predicted"/>
<dbReference type="Proteomes" id="UP001060085">
    <property type="component" value="Linkage Group LG05"/>
</dbReference>
<protein>
    <submittedName>
        <fullName evidence="1">Uncharacterized protein</fullName>
    </submittedName>
</protein>
<comment type="caution">
    <text evidence="1">The sequence shown here is derived from an EMBL/GenBank/DDBJ whole genome shotgun (WGS) entry which is preliminary data.</text>
</comment>
<name>A0ACC0AUJ0_CATRO</name>
<accession>A0ACC0AUJ0</accession>
<evidence type="ECO:0000313" key="1">
    <source>
        <dbReference type="EMBL" id="KAI5663113.1"/>
    </source>
</evidence>
<keyword evidence="2" id="KW-1185">Reference proteome</keyword>